<keyword evidence="1" id="KW-0732">Signal</keyword>
<dbReference type="EMBL" id="JACIDJ010000007">
    <property type="protein sequence ID" value="MBB3900051.1"/>
    <property type="molecule type" value="Genomic_DNA"/>
</dbReference>
<dbReference type="PANTHER" id="PTHR35841">
    <property type="entry name" value="PHOSPHONATES-BINDING PERIPLASMIC PROTEIN"/>
    <property type="match status" value="1"/>
</dbReference>
<gene>
    <name evidence="2" type="ORF">GGQ83_003518</name>
</gene>
<evidence type="ECO:0000313" key="3">
    <source>
        <dbReference type="Proteomes" id="UP000553193"/>
    </source>
</evidence>
<protein>
    <submittedName>
        <fullName evidence="2">Phosphonate transport system substrate-binding protein</fullName>
    </submittedName>
</protein>
<dbReference type="SUPFAM" id="SSF53850">
    <property type="entry name" value="Periplasmic binding protein-like II"/>
    <property type="match status" value="1"/>
</dbReference>
<name>A0A840AG29_9PROT</name>
<organism evidence="2 3">
    <name type="scientific">Roseococcus suduntuyensis</name>
    <dbReference type="NCBI Taxonomy" id="455361"/>
    <lineage>
        <taxon>Bacteria</taxon>
        <taxon>Pseudomonadati</taxon>
        <taxon>Pseudomonadota</taxon>
        <taxon>Alphaproteobacteria</taxon>
        <taxon>Acetobacterales</taxon>
        <taxon>Roseomonadaceae</taxon>
        <taxon>Roseococcus</taxon>
    </lineage>
</organism>
<dbReference type="Pfam" id="PF12974">
    <property type="entry name" value="Phosphonate-bd"/>
    <property type="match status" value="1"/>
</dbReference>
<evidence type="ECO:0000256" key="1">
    <source>
        <dbReference type="SAM" id="SignalP"/>
    </source>
</evidence>
<dbReference type="Gene3D" id="3.40.190.10">
    <property type="entry name" value="Periplasmic binding protein-like II"/>
    <property type="match status" value="2"/>
</dbReference>
<reference evidence="2 3" key="1">
    <citation type="submission" date="2020-08" db="EMBL/GenBank/DDBJ databases">
        <title>Genomic Encyclopedia of Type Strains, Phase IV (KMG-IV): sequencing the most valuable type-strain genomes for metagenomic binning, comparative biology and taxonomic classification.</title>
        <authorList>
            <person name="Goeker M."/>
        </authorList>
    </citation>
    <scope>NUCLEOTIDE SEQUENCE [LARGE SCALE GENOMIC DNA]</scope>
    <source>
        <strain evidence="2 3">DSM 19979</strain>
    </source>
</reference>
<comment type="caution">
    <text evidence="2">The sequence shown here is derived from an EMBL/GenBank/DDBJ whole genome shotgun (WGS) entry which is preliminary data.</text>
</comment>
<dbReference type="Proteomes" id="UP000553193">
    <property type="component" value="Unassembled WGS sequence"/>
</dbReference>
<dbReference type="RefSeq" id="WP_242535195.1">
    <property type="nucleotide sequence ID" value="NZ_JACIDJ010000007.1"/>
</dbReference>
<keyword evidence="3" id="KW-1185">Reference proteome</keyword>
<evidence type="ECO:0000313" key="2">
    <source>
        <dbReference type="EMBL" id="MBB3900051.1"/>
    </source>
</evidence>
<feature type="signal peptide" evidence="1">
    <location>
        <begin position="1"/>
        <end position="20"/>
    </location>
</feature>
<proteinExistence type="predicted"/>
<dbReference type="AlphaFoldDB" id="A0A840AG29"/>
<accession>A0A840AG29</accession>
<dbReference type="PANTHER" id="PTHR35841:SF1">
    <property type="entry name" value="PHOSPHONATES-BINDING PERIPLASMIC PROTEIN"/>
    <property type="match status" value="1"/>
</dbReference>
<feature type="chain" id="PRO_5032306683" evidence="1">
    <location>
        <begin position="21"/>
        <end position="278"/>
    </location>
</feature>
<dbReference type="CDD" id="cd13571">
    <property type="entry name" value="PBP2_PnhD_1"/>
    <property type="match status" value="1"/>
</dbReference>
<sequence>MRRTLLALGIAGLAAPVARATPIVTLGLTPVFLDSDIVLVRQIEGHLTARLGRPVQVVKRRTYREVTSLLVAGQLDAAWICGYPFIQHRDALDILAVPLYRGAPLYRSYVITRANRAAATLAELRGDIHAFSDPDSNSGFLVTSAMLADAGTTPGAFFARSLFTHGHRNVIRAVAAGLAQSGSVDGYVWDVMAELEPALVGATRIVHASDPMGFPPFATARGADPALRETLRHALLTMPGTEDGRAILATLRLDGFVPGSPALFDGIAALSHRARAAG</sequence>